<dbReference type="InterPro" id="IPR011006">
    <property type="entry name" value="CheY-like_superfamily"/>
</dbReference>
<dbReference type="PROSITE" id="PS50110">
    <property type="entry name" value="RESPONSE_REGULATORY"/>
    <property type="match status" value="1"/>
</dbReference>
<dbReference type="CDD" id="cd17557">
    <property type="entry name" value="REC_Rcp-like"/>
    <property type="match status" value="1"/>
</dbReference>
<sequence>MPRTNTDPGTSDEPVDIHLIEDNPGDVRLTRAAFDDASVSHTFHVSTDGDDALEYLLEDDGYPDLVLLDLDLPGSDGHEILERISADPQLRRLPVIVLTSSDASDDVSKCYDANANAYLTKPTDPDEFATLVEIVERFWFEQVQLPSISS</sequence>
<dbReference type="EMBL" id="WUYX01000066">
    <property type="protein sequence ID" value="MXV63898.1"/>
    <property type="molecule type" value="Genomic_DNA"/>
</dbReference>
<dbReference type="SMART" id="SM00448">
    <property type="entry name" value="REC"/>
    <property type="match status" value="1"/>
</dbReference>
<evidence type="ECO:0000256" key="1">
    <source>
        <dbReference type="PROSITE-ProRule" id="PRU00169"/>
    </source>
</evidence>
<feature type="modified residue" description="4-aspartylphosphate" evidence="1">
    <location>
        <position position="69"/>
    </location>
</feature>
<dbReference type="InterPro" id="IPR052893">
    <property type="entry name" value="TCS_response_regulator"/>
</dbReference>
<feature type="domain" description="Response regulatory" evidence="2">
    <location>
        <begin position="16"/>
        <end position="136"/>
    </location>
</feature>
<dbReference type="AlphaFoldDB" id="A0A6B0VQW5"/>
<accession>A0A6B0VQW5</accession>
<dbReference type="Gene3D" id="3.40.50.2300">
    <property type="match status" value="1"/>
</dbReference>
<dbReference type="OrthoDB" id="9652at2157"/>
<reference evidence="3 4" key="1">
    <citation type="submission" date="2020-01" db="EMBL/GenBank/DDBJ databases">
        <title>Natronorubrum sp. JWXQ-INN 674 isolated from Inner Mongolia Autonomous Region of China.</title>
        <authorList>
            <person name="Xue Q."/>
        </authorList>
    </citation>
    <scope>NUCLEOTIDE SEQUENCE [LARGE SCALE GENOMIC DNA]</scope>
    <source>
        <strain evidence="3 4">JWXQ-INN-674</strain>
    </source>
</reference>
<dbReference type="Pfam" id="PF00072">
    <property type="entry name" value="Response_reg"/>
    <property type="match status" value="1"/>
</dbReference>
<dbReference type="InterPro" id="IPR001789">
    <property type="entry name" value="Sig_transdc_resp-reg_receiver"/>
</dbReference>
<name>A0A6B0VQW5_9EURY</name>
<dbReference type="PANTHER" id="PTHR44520">
    <property type="entry name" value="RESPONSE REGULATOR RCP1-RELATED"/>
    <property type="match status" value="1"/>
</dbReference>
<dbReference type="RefSeq" id="WP_160066718.1">
    <property type="nucleotide sequence ID" value="NZ_WUYX01000066.1"/>
</dbReference>
<comment type="caution">
    <text evidence="3">The sequence shown here is derived from an EMBL/GenBank/DDBJ whole genome shotgun (WGS) entry which is preliminary data.</text>
</comment>
<keyword evidence="1" id="KW-0597">Phosphoprotein</keyword>
<evidence type="ECO:0000259" key="2">
    <source>
        <dbReference type="PROSITE" id="PS50110"/>
    </source>
</evidence>
<dbReference type="PANTHER" id="PTHR44520:SF2">
    <property type="entry name" value="RESPONSE REGULATOR RCP1"/>
    <property type="match status" value="1"/>
</dbReference>
<organism evidence="3 4">
    <name type="scientific">Natronorubrum halalkaliphilum</name>
    <dbReference type="NCBI Taxonomy" id="2691917"/>
    <lineage>
        <taxon>Archaea</taxon>
        <taxon>Methanobacteriati</taxon>
        <taxon>Methanobacteriota</taxon>
        <taxon>Stenosarchaea group</taxon>
        <taxon>Halobacteria</taxon>
        <taxon>Halobacteriales</taxon>
        <taxon>Natrialbaceae</taxon>
        <taxon>Natronorubrum</taxon>
    </lineage>
</organism>
<evidence type="ECO:0000313" key="4">
    <source>
        <dbReference type="Proteomes" id="UP000434101"/>
    </source>
</evidence>
<proteinExistence type="predicted"/>
<dbReference type="GO" id="GO:0000160">
    <property type="term" value="P:phosphorelay signal transduction system"/>
    <property type="evidence" value="ECO:0007669"/>
    <property type="project" value="InterPro"/>
</dbReference>
<gene>
    <name evidence="3" type="ORF">GS429_17895</name>
</gene>
<keyword evidence="4" id="KW-1185">Reference proteome</keyword>
<dbReference type="SUPFAM" id="SSF52172">
    <property type="entry name" value="CheY-like"/>
    <property type="match status" value="1"/>
</dbReference>
<evidence type="ECO:0000313" key="3">
    <source>
        <dbReference type="EMBL" id="MXV63898.1"/>
    </source>
</evidence>
<dbReference type="Proteomes" id="UP000434101">
    <property type="component" value="Unassembled WGS sequence"/>
</dbReference>
<protein>
    <submittedName>
        <fullName evidence="3">Response regulator</fullName>
    </submittedName>
</protein>